<organism evidence="9 10">
    <name type="scientific">Digitaria exilis</name>
    <dbReference type="NCBI Taxonomy" id="1010633"/>
    <lineage>
        <taxon>Eukaryota</taxon>
        <taxon>Viridiplantae</taxon>
        <taxon>Streptophyta</taxon>
        <taxon>Embryophyta</taxon>
        <taxon>Tracheophyta</taxon>
        <taxon>Spermatophyta</taxon>
        <taxon>Magnoliopsida</taxon>
        <taxon>Liliopsida</taxon>
        <taxon>Poales</taxon>
        <taxon>Poaceae</taxon>
        <taxon>PACMAD clade</taxon>
        <taxon>Panicoideae</taxon>
        <taxon>Panicodae</taxon>
        <taxon>Paniceae</taxon>
        <taxon>Anthephorinae</taxon>
        <taxon>Digitaria</taxon>
    </lineage>
</organism>
<dbReference type="GO" id="GO:0006308">
    <property type="term" value="P:DNA catabolic process"/>
    <property type="evidence" value="ECO:0007669"/>
    <property type="project" value="TreeGrafter"/>
</dbReference>
<proteinExistence type="inferred from homology"/>
<dbReference type="Pfam" id="PF00929">
    <property type="entry name" value="RNase_T"/>
    <property type="match status" value="1"/>
</dbReference>
<gene>
    <name evidence="9" type="ORF">HU200_064213</name>
</gene>
<keyword evidence="6" id="KW-0460">Magnesium</keyword>
<dbReference type="InterPro" id="IPR036397">
    <property type="entry name" value="RNaseH_sf"/>
</dbReference>
<dbReference type="GO" id="GO:0046872">
    <property type="term" value="F:metal ion binding"/>
    <property type="evidence" value="ECO:0007669"/>
    <property type="project" value="UniProtKB-KW"/>
</dbReference>
<feature type="domain" description="Exonuclease" evidence="8">
    <location>
        <begin position="83"/>
        <end position="312"/>
    </location>
</feature>
<evidence type="ECO:0000256" key="5">
    <source>
        <dbReference type="ARBA" id="ARBA00022839"/>
    </source>
</evidence>
<dbReference type="GO" id="GO:0003676">
    <property type="term" value="F:nucleic acid binding"/>
    <property type="evidence" value="ECO:0007669"/>
    <property type="project" value="InterPro"/>
</dbReference>
<comment type="caution">
    <text evidence="9">The sequence shown here is derived from an EMBL/GenBank/DDBJ whole genome shotgun (WGS) entry which is preliminary data.</text>
</comment>
<dbReference type="SMART" id="SM00479">
    <property type="entry name" value="EXOIII"/>
    <property type="match status" value="1"/>
</dbReference>
<protein>
    <recommendedName>
        <fullName evidence="8">Exonuclease domain-containing protein</fullName>
    </recommendedName>
</protein>
<keyword evidence="10" id="KW-1185">Reference proteome</keyword>
<evidence type="ECO:0000313" key="10">
    <source>
        <dbReference type="Proteomes" id="UP000636709"/>
    </source>
</evidence>
<reference evidence="9" key="1">
    <citation type="submission" date="2020-07" db="EMBL/GenBank/DDBJ databases">
        <title>Genome sequence and genetic diversity analysis of an under-domesticated orphan crop, white fonio (Digitaria exilis).</title>
        <authorList>
            <person name="Bennetzen J.L."/>
            <person name="Chen S."/>
            <person name="Ma X."/>
            <person name="Wang X."/>
            <person name="Yssel A.E.J."/>
            <person name="Chaluvadi S.R."/>
            <person name="Johnson M."/>
            <person name="Gangashetty P."/>
            <person name="Hamidou F."/>
            <person name="Sanogo M.D."/>
            <person name="Zwaenepoel A."/>
            <person name="Wallace J."/>
            <person name="Van De Peer Y."/>
            <person name="Van Deynze A."/>
        </authorList>
    </citation>
    <scope>NUCLEOTIDE SEQUENCE</scope>
    <source>
        <tissue evidence="9">Leaves</tissue>
    </source>
</reference>
<dbReference type="AlphaFoldDB" id="A0A835DVN8"/>
<keyword evidence="2" id="KW-0540">Nuclease</keyword>
<evidence type="ECO:0000256" key="7">
    <source>
        <dbReference type="ARBA" id="ARBA00025769"/>
    </source>
</evidence>
<evidence type="ECO:0000256" key="4">
    <source>
        <dbReference type="ARBA" id="ARBA00022801"/>
    </source>
</evidence>
<dbReference type="OrthoDB" id="10250935at2759"/>
<dbReference type="PANTHER" id="PTHR13058">
    <property type="entry name" value="THREE PRIME REPAIR EXONUCLEASE 1, 2"/>
    <property type="match status" value="1"/>
</dbReference>
<evidence type="ECO:0000259" key="8">
    <source>
        <dbReference type="SMART" id="SM00479"/>
    </source>
</evidence>
<evidence type="ECO:0000313" key="9">
    <source>
        <dbReference type="EMBL" id="KAF8649673.1"/>
    </source>
</evidence>
<evidence type="ECO:0000256" key="6">
    <source>
        <dbReference type="ARBA" id="ARBA00022842"/>
    </source>
</evidence>
<dbReference type="InterPro" id="IPR013520">
    <property type="entry name" value="Ribonucl_H"/>
</dbReference>
<dbReference type="GO" id="GO:0008296">
    <property type="term" value="F:3'-5'-DNA exonuclease activity"/>
    <property type="evidence" value="ECO:0007669"/>
    <property type="project" value="TreeGrafter"/>
</dbReference>
<dbReference type="EMBL" id="JACEFO010002753">
    <property type="protein sequence ID" value="KAF8649673.1"/>
    <property type="molecule type" value="Genomic_DNA"/>
</dbReference>
<keyword evidence="4" id="KW-0378">Hydrolase</keyword>
<keyword evidence="3" id="KW-0479">Metal-binding</keyword>
<evidence type="ECO:0000256" key="3">
    <source>
        <dbReference type="ARBA" id="ARBA00022723"/>
    </source>
</evidence>
<comment type="cofactor">
    <cofactor evidence="1">
        <name>Mg(2+)</name>
        <dbReference type="ChEBI" id="CHEBI:18420"/>
    </cofactor>
</comment>
<comment type="similarity">
    <text evidence="7">Belongs to the exonuclease superfamily. TREX family.</text>
</comment>
<accession>A0A835DVN8</accession>
<keyword evidence="5" id="KW-0269">Exonuclease</keyword>
<evidence type="ECO:0000256" key="2">
    <source>
        <dbReference type="ARBA" id="ARBA00022722"/>
    </source>
</evidence>
<dbReference type="InterPro" id="IPR012337">
    <property type="entry name" value="RNaseH-like_sf"/>
</dbReference>
<dbReference type="GO" id="GO:0005737">
    <property type="term" value="C:cytoplasm"/>
    <property type="evidence" value="ECO:0007669"/>
    <property type="project" value="TreeGrafter"/>
</dbReference>
<dbReference type="PANTHER" id="PTHR13058:SF26">
    <property type="entry name" value="OS04G0623400 PROTEIN"/>
    <property type="match status" value="1"/>
</dbReference>
<dbReference type="SUPFAM" id="SSF53098">
    <property type="entry name" value="Ribonuclease H-like"/>
    <property type="match status" value="1"/>
</dbReference>
<name>A0A835DVN8_9POAL</name>
<dbReference type="Proteomes" id="UP000636709">
    <property type="component" value="Unassembled WGS sequence"/>
</dbReference>
<dbReference type="CDD" id="cd06127">
    <property type="entry name" value="DEDDh"/>
    <property type="match status" value="1"/>
</dbReference>
<sequence>MSLVLRFSLLRNNVRSSCPVRFLKQHAGFSSGKLLQSGSYEKRHFTTKLTETTRWHKPNSGSCIPSIPPLWLQQTSEHDQPATIIVFDIETTGFLHADHRIVEIAIRDLSGGKNCTFQTLINPERHVPRHIAKLNEITTELVCRPDVPRCVVLPYINGVCTSTVILKIDVKCLFSDVLPILLAYVQSRQAPGKPVLWVAHNARQFDIPFLMQEFERCSTQVPTDWLFVDSLCLARKLKKSDGTLPVTLTYLFDHFYKFSGIFFSLAGTIDRIGLEGLAKHYRVSSKGPSHRAMPDVQALCDIFSNITLGLKLTRDDLMSEASIFYDFRKLPRE</sequence>
<dbReference type="InterPro" id="IPR040393">
    <property type="entry name" value="TREX1/2"/>
</dbReference>
<dbReference type="Gene3D" id="3.30.420.10">
    <property type="entry name" value="Ribonuclease H-like superfamily/Ribonuclease H"/>
    <property type="match status" value="1"/>
</dbReference>
<evidence type="ECO:0000256" key="1">
    <source>
        <dbReference type="ARBA" id="ARBA00001946"/>
    </source>
</evidence>